<name>A0ABD2NNU7_9CUCU</name>
<evidence type="ECO:0000256" key="3">
    <source>
        <dbReference type="SAM" id="SignalP"/>
    </source>
</evidence>
<dbReference type="PANTHER" id="PTHR10334">
    <property type="entry name" value="CYSTEINE-RICH SECRETORY PROTEIN-RELATED"/>
    <property type="match status" value="1"/>
</dbReference>
<sequence length="192" mass="21546">MKRMKLLAIFLVFLVDSGIAICLGGVKAKGVPQKDRNIILQKHNNLRNLISQGKVSGQPKATNMKIMVYSPILEKKAQEVADTCEFKHVTIKGTPWSWVGQNLYIHMSTGDSPGADWDSAIQSWFDEHKLYKYGPTFTPGTGHYTQVVWANTDNVGCGYTYFIKEGKFKYQKLYVCNYGPGGNIIGQNPYKT</sequence>
<dbReference type="SMART" id="SM00198">
    <property type="entry name" value="SCP"/>
    <property type="match status" value="1"/>
</dbReference>
<keyword evidence="6" id="KW-1185">Reference proteome</keyword>
<evidence type="ECO:0000256" key="2">
    <source>
        <dbReference type="ARBA" id="ARBA00022525"/>
    </source>
</evidence>
<keyword evidence="2" id="KW-0964">Secreted</keyword>
<evidence type="ECO:0000313" key="5">
    <source>
        <dbReference type="EMBL" id="KAL3280249.1"/>
    </source>
</evidence>
<dbReference type="InterPro" id="IPR002413">
    <property type="entry name" value="V5_allergen-like"/>
</dbReference>
<dbReference type="AlphaFoldDB" id="A0ABD2NNU7"/>
<accession>A0ABD2NNU7</accession>
<feature type="chain" id="PRO_5044824280" description="SCP domain-containing protein" evidence="3">
    <location>
        <begin position="21"/>
        <end position="192"/>
    </location>
</feature>
<dbReference type="Pfam" id="PF00188">
    <property type="entry name" value="CAP"/>
    <property type="match status" value="1"/>
</dbReference>
<protein>
    <recommendedName>
        <fullName evidence="4">SCP domain-containing protein</fullName>
    </recommendedName>
</protein>
<feature type="signal peptide" evidence="3">
    <location>
        <begin position="1"/>
        <end position="20"/>
    </location>
</feature>
<dbReference type="PROSITE" id="PS01010">
    <property type="entry name" value="CRISP_2"/>
    <property type="match status" value="1"/>
</dbReference>
<dbReference type="GO" id="GO:0005576">
    <property type="term" value="C:extracellular region"/>
    <property type="evidence" value="ECO:0007669"/>
    <property type="project" value="UniProtKB-SubCell"/>
</dbReference>
<reference evidence="5 6" key="1">
    <citation type="journal article" date="2021" name="BMC Biol.">
        <title>Horizontally acquired antibacterial genes associated with adaptive radiation of ladybird beetles.</title>
        <authorList>
            <person name="Li H.S."/>
            <person name="Tang X.F."/>
            <person name="Huang Y.H."/>
            <person name="Xu Z.Y."/>
            <person name="Chen M.L."/>
            <person name="Du X.Y."/>
            <person name="Qiu B.Y."/>
            <person name="Chen P.T."/>
            <person name="Zhang W."/>
            <person name="Slipinski A."/>
            <person name="Escalona H.E."/>
            <person name="Waterhouse R.M."/>
            <person name="Zwick A."/>
            <person name="Pang H."/>
        </authorList>
    </citation>
    <scope>NUCLEOTIDE SEQUENCE [LARGE SCALE GENOMIC DNA]</scope>
    <source>
        <strain evidence="5">SYSU2018</strain>
    </source>
</reference>
<dbReference type="InterPro" id="IPR001283">
    <property type="entry name" value="CRISP-related"/>
</dbReference>
<evidence type="ECO:0000313" key="6">
    <source>
        <dbReference type="Proteomes" id="UP001516400"/>
    </source>
</evidence>
<comment type="subcellular location">
    <subcellularLocation>
        <location evidence="1">Secreted</location>
    </subcellularLocation>
</comment>
<evidence type="ECO:0000259" key="4">
    <source>
        <dbReference type="SMART" id="SM00198"/>
    </source>
</evidence>
<gene>
    <name evidence="5" type="ORF">HHI36_017744</name>
</gene>
<organism evidence="5 6">
    <name type="scientific">Cryptolaemus montrouzieri</name>
    <dbReference type="NCBI Taxonomy" id="559131"/>
    <lineage>
        <taxon>Eukaryota</taxon>
        <taxon>Metazoa</taxon>
        <taxon>Ecdysozoa</taxon>
        <taxon>Arthropoda</taxon>
        <taxon>Hexapoda</taxon>
        <taxon>Insecta</taxon>
        <taxon>Pterygota</taxon>
        <taxon>Neoptera</taxon>
        <taxon>Endopterygota</taxon>
        <taxon>Coleoptera</taxon>
        <taxon>Polyphaga</taxon>
        <taxon>Cucujiformia</taxon>
        <taxon>Coccinelloidea</taxon>
        <taxon>Coccinellidae</taxon>
        <taxon>Scymninae</taxon>
        <taxon>Scymnini</taxon>
        <taxon>Cryptolaemus</taxon>
    </lineage>
</organism>
<dbReference type="PROSITE" id="PS01009">
    <property type="entry name" value="CRISP_1"/>
    <property type="match status" value="1"/>
</dbReference>
<dbReference type="CDD" id="cd05380">
    <property type="entry name" value="CAP_euk"/>
    <property type="match status" value="1"/>
</dbReference>
<dbReference type="PRINTS" id="PR00837">
    <property type="entry name" value="V5TPXLIKE"/>
</dbReference>
<keyword evidence="3" id="KW-0732">Signal</keyword>
<dbReference type="PRINTS" id="PR00838">
    <property type="entry name" value="V5ALLERGEN"/>
</dbReference>
<dbReference type="InterPro" id="IPR018244">
    <property type="entry name" value="Allrgn_V5/Tpx1_CS"/>
</dbReference>
<dbReference type="InterPro" id="IPR035940">
    <property type="entry name" value="CAP_sf"/>
</dbReference>
<dbReference type="SUPFAM" id="SSF55797">
    <property type="entry name" value="PR-1-like"/>
    <property type="match status" value="1"/>
</dbReference>
<dbReference type="Proteomes" id="UP001516400">
    <property type="component" value="Unassembled WGS sequence"/>
</dbReference>
<feature type="domain" description="SCP" evidence="4">
    <location>
        <begin position="34"/>
        <end position="186"/>
    </location>
</feature>
<dbReference type="InterPro" id="IPR014044">
    <property type="entry name" value="CAP_dom"/>
</dbReference>
<comment type="caution">
    <text evidence="5">The sequence shown here is derived from an EMBL/GenBank/DDBJ whole genome shotgun (WGS) entry which is preliminary data.</text>
</comment>
<dbReference type="EMBL" id="JABFTP020000124">
    <property type="protein sequence ID" value="KAL3280249.1"/>
    <property type="molecule type" value="Genomic_DNA"/>
</dbReference>
<proteinExistence type="predicted"/>
<evidence type="ECO:0000256" key="1">
    <source>
        <dbReference type="ARBA" id="ARBA00004613"/>
    </source>
</evidence>
<dbReference type="Gene3D" id="3.40.33.10">
    <property type="entry name" value="CAP"/>
    <property type="match status" value="1"/>
</dbReference>